<name>A0A0F9GDC3_9ZZZZ</name>
<dbReference type="EMBL" id="LAZR01018346">
    <property type="protein sequence ID" value="KKL96758.1"/>
    <property type="molecule type" value="Genomic_DNA"/>
</dbReference>
<evidence type="ECO:0008006" key="2">
    <source>
        <dbReference type="Google" id="ProtNLM"/>
    </source>
</evidence>
<proteinExistence type="predicted"/>
<accession>A0A0F9GDC3</accession>
<dbReference type="AlphaFoldDB" id="A0A0F9GDC3"/>
<reference evidence="1" key="1">
    <citation type="journal article" date="2015" name="Nature">
        <title>Complex archaea that bridge the gap between prokaryotes and eukaryotes.</title>
        <authorList>
            <person name="Spang A."/>
            <person name="Saw J.H."/>
            <person name="Jorgensen S.L."/>
            <person name="Zaremba-Niedzwiedzka K."/>
            <person name="Martijn J."/>
            <person name="Lind A.E."/>
            <person name="van Eijk R."/>
            <person name="Schleper C."/>
            <person name="Guy L."/>
            <person name="Ettema T.J."/>
        </authorList>
    </citation>
    <scope>NUCLEOTIDE SEQUENCE</scope>
</reference>
<sequence length="506" mass="56735">MSLLRSPLLPGSVVSRRYFSTAINVAERAGTGAEEGGEGTYRVEIKTKEELRRYVGETWGVWIPDEQCCEDHQTPMDAFAASYFAEDPVVIWHASRGLGGKTVLLALLSLTEATTLGAGVTLLGGSGEQSVRVLEYMQGLDPNLLEAFWNAPNAPRELLRRQVGRRTRLRNGGQVTALMASTRSVRGPHPQRVRLDEADEMDMAIYTAATGQAMGRVDEVTGRRVAGQMTVSSTWHEPDGTMTFLLKEARKKRWPVFQWCYKENLRGWLSEETLAEKRAQVTTAVFEVEFDLQEPSPERRVMLPEALALTFKRMLGEIDVKDDWVGELVFEEPAPEGLYATGTDWAKDVDWTWILTYRVDRHPIELVAIRRSGRMPWPVMVEYHCERVKKYGGQSSHDATGVGKVVADYLTVDSEAFTFVGKERTDLLSSYIQAMEHGKIVNPVINLMYAEHKFADNAALFSATKHLPDTIAAGALAWRAAERARGADIGTALKARRRARKKMRER</sequence>
<comment type="caution">
    <text evidence="1">The sequence shown here is derived from an EMBL/GenBank/DDBJ whole genome shotgun (WGS) entry which is preliminary data.</text>
</comment>
<dbReference type="Gene3D" id="3.40.50.300">
    <property type="entry name" value="P-loop containing nucleotide triphosphate hydrolases"/>
    <property type="match status" value="1"/>
</dbReference>
<dbReference type="InterPro" id="IPR027417">
    <property type="entry name" value="P-loop_NTPase"/>
</dbReference>
<evidence type="ECO:0000313" key="1">
    <source>
        <dbReference type="EMBL" id="KKL96758.1"/>
    </source>
</evidence>
<protein>
    <recommendedName>
        <fullName evidence="2">Terminase large subunit gp17-like C-terminal domain-containing protein</fullName>
    </recommendedName>
</protein>
<organism evidence="1">
    <name type="scientific">marine sediment metagenome</name>
    <dbReference type="NCBI Taxonomy" id="412755"/>
    <lineage>
        <taxon>unclassified sequences</taxon>
        <taxon>metagenomes</taxon>
        <taxon>ecological metagenomes</taxon>
    </lineage>
</organism>
<dbReference type="Gene3D" id="3.30.420.240">
    <property type="match status" value="1"/>
</dbReference>
<gene>
    <name evidence="1" type="ORF">LCGC14_1841260</name>
</gene>